<organism evidence="4 5">
    <name type="scientific">Cinara cedri</name>
    <dbReference type="NCBI Taxonomy" id="506608"/>
    <lineage>
        <taxon>Eukaryota</taxon>
        <taxon>Metazoa</taxon>
        <taxon>Ecdysozoa</taxon>
        <taxon>Arthropoda</taxon>
        <taxon>Hexapoda</taxon>
        <taxon>Insecta</taxon>
        <taxon>Pterygota</taxon>
        <taxon>Neoptera</taxon>
        <taxon>Paraneoptera</taxon>
        <taxon>Hemiptera</taxon>
        <taxon>Sternorrhyncha</taxon>
        <taxon>Aphidomorpha</taxon>
        <taxon>Aphidoidea</taxon>
        <taxon>Aphididae</taxon>
        <taxon>Lachninae</taxon>
        <taxon>Cinara</taxon>
    </lineage>
</organism>
<dbReference type="PRINTS" id="PR01415">
    <property type="entry name" value="ANKYRIN"/>
</dbReference>
<feature type="repeat" description="ANK" evidence="3">
    <location>
        <begin position="2426"/>
        <end position="2458"/>
    </location>
</feature>
<feature type="non-terminal residue" evidence="4">
    <location>
        <position position="2500"/>
    </location>
</feature>
<dbReference type="PANTHER" id="PTHR24123">
    <property type="entry name" value="ANKYRIN REPEAT-CONTAINING"/>
    <property type="match status" value="1"/>
</dbReference>
<feature type="repeat" description="ANK" evidence="3">
    <location>
        <begin position="2142"/>
        <end position="2174"/>
    </location>
</feature>
<feature type="repeat" description="ANK" evidence="3">
    <location>
        <begin position="2076"/>
        <end position="2108"/>
    </location>
</feature>
<keyword evidence="5" id="KW-1185">Reference proteome</keyword>
<reference evidence="4 5" key="1">
    <citation type="submission" date="2019-08" db="EMBL/GenBank/DDBJ databases">
        <authorList>
            <person name="Alioto T."/>
            <person name="Alioto T."/>
            <person name="Gomez Garrido J."/>
        </authorList>
    </citation>
    <scope>NUCLEOTIDE SEQUENCE [LARGE SCALE GENOMIC DNA]</scope>
</reference>
<evidence type="ECO:0000313" key="4">
    <source>
        <dbReference type="EMBL" id="VVC35097.1"/>
    </source>
</evidence>
<dbReference type="PROSITE" id="PS50088">
    <property type="entry name" value="ANK_REPEAT"/>
    <property type="match status" value="14"/>
</dbReference>
<protein>
    <submittedName>
        <fullName evidence="4">Ankyrin repeat-containing domain,Ankyrin repeat</fullName>
    </submittedName>
</protein>
<dbReference type="EMBL" id="CABPRJ010001055">
    <property type="protein sequence ID" value="VVC35097.1"/>
    <property type="molecule type" value="Genomic_DNA"/>
</dbReference>
<accession>A0A5E4MUA0</accession>
<sequence length="2500" mass="279036">MPKRKQGEVDNQGVQDFELIELLIRESVKAGPSTSAPKRSDFESFKARFQSYVDQVPSYLHSVGKEGFFPHFFLGSFSTLIDTEIATKLNIEKIYFSFDSSKTLKVAVIKNGEIKSPEDAADKVRLFIIAESVSTKEKFSYGELDKILGNTKLARNNVVRLARDQGKLGVRLVKITKEKDAKGKMAGISVNVESNKLDSNASTTHEFKEIKKGLWNNPESDIAKLTNPDVKKVKEPVENILKKVSKIHSEYKDSLIYGKEVREAAHHGFIAGALVNFRYRHNLRVYLEQFAGRGYADIVLVPRGKDRSLNAVPIIIELKAGTSAGTTPGSALEQAKDYAKGFQPNTMRVLTVSDNVLCVGLNLDSAEGEKFSMHISPPADRKPARPTIQKLLEVTSSWSGEESAIADLKKEIKQPLERIYHTFPGTPEKGGSYFSRFMLGQLLLADKFVDIDLEKSVFLYNEYPLASSTRSGAQSTERPVTTFMLTKGNQGQNKEVFIFHIREGGKGEFSEKKIPINLPAVGKITEVCISLQEERKSDCFNVERVNRYNSLNEYKQGKSFFGGEWKNIPYPAELKEKFDAVLESQLVSSQDQSQSIGKYKELFGKLGEAVLPFKVLIEREAHTQAVFHGAFSHYSDMKLGELQENRALVLTEFQTGRGKRVDMLIHGIKFVGHDSNAKEYDPVGLELKGPRKDTTADALRDEANKQITDEYKRGVTYKTLTDGKKVAFMGVVFDKGANSADSLILPSKNEFTSVEVVHSSVFSIGQQQCSKGRRTRSIGMACIDSLDKEKITEEEKEQRIKELFSTDKVVEKVKNIEFYDQLFKVSQKISKGEIIDKNVEEAFVVKIKDIDLDSIDSEIRDIVKEMRENIENKEEVKNILRRSGVAEKIGKVAEGAGLAFTAFLVGKHIANGDIEGLGYDALNLWVMPKIGEKISGKMLELGTKLDSQMLKGFAPVMGRAIGNFAAFLGLAESIKARQSATGPADIKIADLNIATNSIFIAADVPAVVTETMSVAGLETGVVGEFAGPVGAAVSVAVIVISQFVEAGLEVEKLTEQMSLTDQEKHDLYWDFFLGKKVPDYIGNDLQAEEIYKQYISKILDQFKGDHSRIAISLPPISVKKVEYATNNQLIQKKRGIVDDIDNQMKHLFDACRIRTQVAGREFDFNFTATMSSSNTRYTGHYSRMVPHSFENYNVVCGPYGDNIKEQEISRETWHKLPSEALCDDSSPHKGKVLSTVKEKWSLQEYPPHCQNVIVYENESPHKYKTDIYYIKSLYTDIRVSEEESLNVIFGGTHVSISDLSEGGSDKVENRYYFMESLESCDVQKSGSNFFHIRGNELSCNLGINRQKNIVVVKGDFIDSKNIHSVIGSNKANHVEVSYAGYVDGKGGNDVITAKNFATIKGYFGDSIHGKGLVLLPINFNDIDNITHVNNITTIYNKSGAFISVDKQTSVKTADGLFVTPTKIDGKNGIVTNLYVTKSISGDVVLDDELDNLRKIDNSNFNITKQLSSANYHSTIGSSSNHIFYPDKEHHNFYWEAPSNTSHLYLFDNRNANITIAQANGILDFSQLNSTLNDMPFIENDKGEIKINKNGLNVTLLPDYKDVTVTFDGEEYYKLQNGELERDYCSHSLRIDGRFSVNGTDLLNHHNCFTFDSDKVLFLKLNNDLLLLSDRGALSISDYYSSVHKNWDLSIELSDKIMEPEEFGERADEFSSFRYYQPDEQGLEIYHNQPINKNDIGLVDLKGKSILDFDMKVMNDTLLLSHKNNTLVKIENWNTYQPAREMMLAFNDAIVSNSKCIASICNSEDVIVEFNKEKAILSTEQLFDAVRRNNLSEVENLLSMGADVNIRDKRSWAPLHCAADNDNKLDISRAILNRNANIEARTNIGETPLHIANAYGQLKIIELLVDKGASLEAKTNDGLTPLHVAIQHNNTTPKIIEFLLNKGVNIEAKTKNDWTPLHHAIFKDRLDIVRVLSSRGANIEAKTSDGKTPLDLAIQGNYTDIVGFLKQTELDKKLLTATENGDLSEVKKFVGQGANVNAIDVGIFGRKPIHIAAEKNYKDIIEFLLGKGISVDDTSNYGWTPLHYTASKGCLEVAKFLIDKGASINAQNVYGREPIHIAAEHDNKNIIELLLNKGVSVNEVDKDGWMSLHWASWNGHLSIIEYLVGKGANVNAKDRNGKTPLDLARDKGYNNVVEYLQQTQLGLDRQLLTAVQGGNLNEVKDFVVRGASLDTQDSNNGWTPIIYAAQGSKWDVVKFLIAQGAKFNNEITYQGTPLHFAAQEGNSNMVQFLLDKGANIEAQDAYNRKPLHIAVDANRLNVVNLLLDRGANLKATDMYGKTSLDLAIQKGYEDIVEVLTQKQLNLDKELLISTEKGDLEKVRESIKRGANVNVQDRQGWTPLFLAIQKNNFNIVELLLDNSADIKVKDNEGWTPLHWAVQSGSLDVVERLVERVADVNALTADSRTPYDLAINQNDTEIKEYLRSKSAVSSLMPIPQVILVDDS</sequence>
<evidence type="ECO:0000256" key="3">
    <source>
        <dbReference type="PROSITE-ProRule" id="PRU00023"/>
    </source>
</evidence>
<keyword evidence="1" id="KW-0677">Repeat</keyword>
<feature type="repeat" description="ANK" evidence="3">
    <location>
        <begin position="2301"/>
        <end position="2333"/>
    </location>
</feature>
<dbReference type="InterPro" id="IPR002110">
    <property type="entry name" value="Ankyrin_rpt"/>
</dbReference>
<dbReference type="Gene3D" id="1.25.40.20">
    <property type="entry name" value="Ankyrin repeat-containing domain"/>
    <property type="match status" value="7"/>
</dbReference>
<dbReference type="SUPFAM" id="SSF48403">
    <property type="entry name" value="Ankyrin repeat"/>
    <property type="match status" value="2"/>
</dbReference>
<feature type="repeat" description="ANK" evidence="3">
    <location>
        <begin position="2393"/>
        <end position="2425"/>
    </location>
</feature>
<evidence type="ECO:0000256" key="2">
    <source>
        <dbReference type="ARBA" id="ARBA00023043"/>
    </source>
</evidence>
<feature type="repeat" description="ANK" evidence="3">
    <location>
        <begin position="2043"/>
        <end position="2075"/>
    </location>
</feature>
<dbReference type="Pfam" id="PF00023">
    <property type="entry name" value="Ank"/>
    <property type="match status" value="1"/>
</dbReference>
<evidence type="ECO:0000313" key="5">
    <source>
        <dbReference type="Proteomes" id="UP000325440"/>
    </source>
</evidence>
<feature type="repeat" description="ANK" evidence="3">
    <location>
        <begin position="1849"/>
        <end position="1882"/>
    </location>
</feature>
<evidence type="ECO:0000256" key="1">
    <source>
        <dbReference type="ARBA" id="ARBA00022737"/>
    </source>
</evidence>
<dbReference type="PANTHER" id="PTHR24123:SF142">
    <property type="entry name" value="ANKYRIN"/>
    <property type="match status" value="1"/>
</dbReference>
<feature type="repeat" description="ANK" evidence="3">
    <location>
        <begin position="1883"/>
        <end position="1915"/>
    </location>
</feature>
<dbReference type="Pfam" id="PF12796">
    <property type="entry name" value="Ank_2"/>
    <property type="match status" value="6"/>
</dbReference>
<proteinExistence type="predicted"/>
<keyword evidence="2 3" id="KW-0040">ANK repeat</keyword>
<name>A0A5E4MUA0_9HEMI</name>
<gene>
    <name evidence="4" type="ORF">CINCED_3A024211</name>
</gene>
<dbReference type="InterPro" id="IPR036770">
    <property type="entry name" value="Ankyrin_rpt-contain_sf"/>
</dbReference>
<dbReference type="InterPro" id="IPR051165">
    <property type="entry name" value="Multifunctional_ANK_Repeat"/>
</dbReference>
<feature type="repeat" description="ANK" evidence="3">
    <location>
        <begin position="2109"/>
        <end position="2141"/>
    </location>
</feature>
<feature type="repeat" description="ANK" evidence="3">
    <location>
        <begin position="2268"/>
        <end position="2300"/>
    </location>
</feature>
<feature type="repeat" description="ANK" evidence="3">
    <location>
        <begin position="1951"/>
        <end position="1983"/>
    </location>
</feature>
<dbReference type="PROSITE" id="PS50297">
    <property type="entry name" value="ANK_REP_REGION"/>
    <property type="match status" value="12"/>
</dbReference>
<dbReference type="Proteomes" id="UP000325440">
    <property type="component" value="Unassembled WGS sequence"/>
</dbReference>
<feature type="repeat" description="ANK" evidence="3">
    <location>
        <begin position="1916"/>
        <end position="1950"/>
    </location>
</feature>
<dbReference type="OrthoDB" id="7490802at2759"/>
<feature type="repeat" description="ANK" evidence="3">
    <location>
        <begin position="2235"/>
        <end position="2267"/>
    </location>
</feature>
<feature type="repeat" description="ANK" evidence="3">
    <location>
        <begin position="1816"/>
        <end position="1848"/>
    </location>
</feature>
<dbReference type="SMART" id="SM00248">
    <property type="entry name" value="ANK"/>
    <property type="match status" value="18"/>
</dbReference>